<evidence type="ECO:0000313" key="1">
    <source>
        <dbReference type="EMBL" id="MTE12514.1"/>
    </source>
</evidence>
<dbReference type="EMBL" id="WMBB01000003">
    <property type="protein sequence ID" value="MTE12514.1"/>
    <property type="molecule type" value="Genomic_DNA"/>
</dbReference>
<dbReference type="AlphaFoldDB" id="A0A6I3KWR8"/>
<gene>
    <name evidence="1" type="ORF">GLP40_06950</name>
</gene>
<keyword evidence="2" id="KW-1185">Reference proteome</keyword>
<name>A0A6I3KWR8_9NOCA</name>
<evidence type="ECO:0000313" key="2">
    <source>
        <dbReference type="Proteomes" id="UP000432464"/>
    </source>
</evidence>
<protein>
    <submittedName>
        <fullName evidence="1">Uncharacterized protein</fullName>
    </submittedName>
</protein>
<sequence>MQDLIRLDDAAAGVRVTVVIVFHVRRARHVEDALLPQRVPAAVCPSAEALRLWLLIRYRTRYCSV</sequence>
<comment type="caution">
    <text evidence="1">The sequence shown here is derived from an EMBL/GenBank/DDBJ whole genome shotgun (WGS) entry which is preliminary data.</text>
</comment>
<dbReference type="RefSeq" id="WP_154787019.1">
    <property type="nucleotide sequence ID" value="NZ_WMBB01000003.1"/>
</dbReference>
<dbReference type="Proteomes" id="UP000432464">
    <property type="component" value="Unassembled WGS sequence"/>
</dbReference>
<organism evidence="1 2">
    <name type="scientific">Nocardia aurantiaca</name>
    <dbReference type="NCBI Taxonomy" id="2675850"/>
    <lineage>
        <taxon>Bacteria</taxon>
        <taxon>Bacillati</taxon>
        <taxon>Actinomycetota</taxon>
        <taxon>Actinomycetes</taxon>
        <taxon>Mycobacteriales</taxon>
        <taxon>Nocardiaceae</taxon>
        <taxon>Nocardia</taxon>
    </lineage>
</organism>
<reference evidence="1 2" key="1">
    <citation type="submission" date="2019-11" db="EMBL/GenBank/DDBJ databases">
        <title>Nocardia sp. nov. CT2-14 isolated from soil.</title>
        <authorList>
            <person name="Kanchanasin P."/>
            <person name="Tanasupawat S."/>
            <person name="Yuki M."/>
            <person name="Kudo T."/>
        </authorList>
    </citation>
    <scope>NUCLEOTIDE SEQUENCE [LARGE SCALE GENOMIC DNA]</scope>
    <source>
        <strain evidence="1 2">CT2-14</strain>
    </source>
</reference>
<accession>A0A6I3KWR8</accession>
<proteinExistence type="predicted"/>